<dbReference type="PANTHER" id="PTHR10579">
    <property type="entry name" value="CALCIUM-ACTIVATED CHLORIDE CHANNEL REGULATOR"/>
    <property type="match status" value="1"/>
</dbReference>
<protein>
    <recommendedName>
        <fullName evidence="1">VWFA domain-containing protein</fullName>
    </recommendedName>
</protein>
<dbReference type="PROSITE" id="PS50234">
    <property type="entry name" value="VWFA"/>
    <property type="match status" value="1"/>
</dbReference>
<dbReference type="InterPro" id="IPR002035">
    <property type="entry name" value="VWF_A"/>
</dbReference>
<dbReference type="Pfam" id="PF13519">
    <property type="entry name" value="VWA_2"/>
    <property type="match status" value="1"/>
</dbReference>
<dbReference type="Gene3D" id="3.40.50.410">
    <property type="entry name" value="von Willebrand factor, type A domain"/>
    <property type="match status" value="1"/>
</dbReference>
<dbReference type="AlphaFoldDB" id="A0ABC9AZB3"/>
<proteinExistence type="predicted"/>
<sequence length="638" mass="68403">MSCRRARGRSSAAAAPPPLVLMARRAPPPPLTLVARRASLRAVKMTTPAEKVRASVAMNPPILLLDYSHQVTLSGTAVVRVEAPSSTKKNHAPIDLIMLINISNSMSWPAASSPTTETPSTRLDLLKRAMKFMTRQLDDGDRLAIVAFNDQVVKEHSTGLLEMSGSGRMAIEKKVDGLVAKGDTAFKPSLEYAVKLLDERADKKRVGFIVLISDGLDKQVKWSDESIGANDPVRALLRKYAVHTLGLCKGDDPKSLHYIAEISYGTYSSVDLADGGKQITEALAVCVAGFKTVVAVDASVDIRSSSLQVTRIDSGGYTVRSPSSGGIYVGTLYAGEVKDFVAHFSYRTGTHARGYHTTLNGINAVVTCRPSATTSITTDTCSVALPLHVSDTAALPANPCPPHPVALQQAVRFKAADLLVSVLREFHALKEEAGGGGGDDTVLQAVAASSLGKKWAEFKKSDESWKQAPGNLLDLGGIDGDMDAVVGSLKRGSGVWCAYSWLSSHQMQRATTATGLPAADHAGPFCTPAMAAMVREAHKQMAEEASAQEAGTWVVGKRAAELLDDINKRFELWCKVDHDLPPSHQDEGDESSHLAAGLRGDINRARQHHIYLAADHAIKQWRSFLASVEKTHGHGPDM</sequence>
<dbReference type="InterPro" id="IPR051266">
    <property type="entry name" value="CLCR"/>
</dbReference>
<evidence type="ECO:0000313" key="3">
    <source>
        <dbReference type="Proteomes" id="UP001497457"/>
    </source>
</evidence>
<gene>
    <name evidence="2" type="ORF">URODEC1_LOCUS59743</name>
</gene>
<dbReference type="Proteomes" id="UP001497457">
    <property type="component" value="Chromosome 23rd"/>
</dbReference>
<dbReference type="EMBL" id="OZ075133">
    <property type="protein sequence ID" value="CAL4989480.1"/>
    <property type="molecule type" value="Genomic_DNA"/>
</dbReference>
<dbReference type="PANTHER" id="PTHR10579:SF105">
    <property type="entry name" value="VWFA DOMAIN-CONTAINING PROTEIN"/>
    <property type="match status" value="1"/>
</dbReference>
<evidence type="ECO:0000259" key="1">
    <source>
        <dbReference type="PROSITE" id="PS50234"/>
    </source>
</evidence>
<dbReference type="InterPro" id="IPR036465">
    <property type="entry name" value="vWFA_dom_sf"/>
</dbReference>
<reference evidence="2" key="1">
    <citation type="submission" date="2024-10" db="EMBL/GenBank/DDBJ databases">
        <authorList>
            <person name="Ryan C."/>
        </authorList>
    </citation>
    <scope>NUCLEOTIDE SEQUENCE [LARGE SCALE GENOMIC DNA]</scope>
</reference>
<name>A0ABC9AZB3_9POAL</name>
<keyword evidence="3" id="KW-1185">Reference proteome</keyword>
<feature type="domain" description="VWFA" evidence="1">
    <location>
        <begin position="95"/>
        <end position="283"/>
    </location>
</feature>
<accession>A0ABC9AZB3</accession>
<evidence type="ECO:0000313" key="2">
    <source>
        <dbReference type="EMBL" id="CAL4989480.1"/>
    </source>
</evidence>
<dbReference type="SMART" id="SM00327">
    <property type="entry name" value="VWA"/>
    <property type="match status" value="1"/>
</dbReference>
<organism evidence="2 3">
    <name type="scientific">Urochloa decumbens</name>
    <dbReference type="NCBI Taxonomy" id="240449"/>
    <lineage>
        <taxon>Eukaryota</taxon>
        <taxon>Viridiplantae</taxon>
        <taxon>Streptophyta</taxon>
        <taxon>Embryophyta</taxon>
        <taxon>Tracheophyta</taxon>
        <taxon>Spermatophyta</taxon>
        <taxon>Magnoliopsida</taxon>
        <taxon>Liliopsida</taxon>
        <taxon>Poales</taxon>
        <taxon>Poaceae</taxon>
        <taxon>PACMAD clade</taxon>
        <taxon>Panicoideae</taxon>
        <taxon>Panicodae</taxon>
        <taxon>Paniceae</taxon>
        <taxon>Melinidinae</taxon>
        <taxon>Urochloa</taxon>
    </lineage>
</organism>
<dbReference type="SUPFAM" id="SSF53300">
    <property type="entry name" value="vWA-like"/>
    <property type="match status" value="1"/>
</dbReference>